<protein>
    <recommendedName>
        <fullName evidence="4">Pherophorin domain-containing protein</fullName>
    </recommendedName>
</protein>
<evidence type="ECO:0008006" key="4">
    <source>
        <dbReference type="Google" id="ProtNLM"/>
    </source>
</evidence>
<feature type="chain" id="PRO_5011992975" description="Pherophorin domain-containing protein" evidence="1">
    <location>
        <begin position="17"/>
        <end position="208"/>
    </location>
</feature>
<evidence type="ECO:0000256" key="1">
    <source>
        <dbReference type="SAM" id="SignalP"/>
    </source>
</evidence>
<organism evidence="2 3">
    <name type="scientific">Chlamydomonas eustigma</name>
    <dbReference type="NCBI Taxonomy" id="1157962"/>
    <lineage>
        <taxon>Eukaryota</taxon>
        <taxon>Viridiplantae</taxon>
        <taxon>Chlorophyta</taxon>
        <taxon>core chlorophytes</taxon>
        <taxon>Chlorophyceae</taxon>
        <taxon>CS clade</taxon>
        <taxon>Chlamydomonadales</taxon>
        <taxon>Chlamydomonadaceae</taxon>
        <taxon>Chlamydomonas</taxon>
    </lineage>
</organism>
<dbReference type="Proteomes" id="UP000232323">
    <property type="component" value="Unassembled WGS sequence"/>
</dbReference>
<gene>
    <name evidence="2" type="ORF">CEUSTIGMA_g4493.t1</name>
</gene>
<keyword evidence="3" id="KW-1185">Reference proteome</keyword>
<keyword evidence="1" id="KW-0732">Signal</keyword>
<proteinExistence type="predicted"/>
<name>A0A250X1T7_9CHLO</name>
<sequence length="208" mass="22563">MPTLLRVLSSCQIVLCGLILTPSAIHGGAWLPQILRPSSWRRSLQNDTASAITFSNGTPLPSSNTANTCSTYSCSQSPYDLQMLASFSFATMTYITYELSPNSQTAEIVQQTDGNSTCFQTLTKSLASLSFLTRPECEKSWTSLMIDGQVPSLAPSFQVLSSTQAQLTVYFHMTATITTMISWLLHGTCSNLTSFSIPPHLLPSSSSL</sequence>
<dbReference type="EMBL" id="BEGY01000021">
    <property type="protein sequence ID" value="GAX77047.1"/>
    <property type="molecule type" value="Genomic_DNA"/>
</dbReference>
<comment type="caution">
    <text evidence="2">The sequence shown here is derived from an EMBL/GenBank/DDBJ whole genome shotgun (WGS) entry which is preliminary data.</text>
</comment>
<feature type="signal peptide" evidence="1">
    <location>
        <begin position="1"/>
        <end position="16"/>
    </location>
</feature>
<reference evidence="2 3" key="1">
    <citation type="submission" date="2017-08" db="EMBL/GenBank/DDBJ databases">
        <title>Acidophilic green algal genome provides insights into adaptation to an acidic environment.</title>
        <authorList>
            <person name="Hirooka S."/>
            <person name="Hirose Y."/>
            <person name="Kanesaki Y."/>
            <person name="Higuchi S."/>
            <person name="Fujiwara T."/>
            <person name="Onuma R."/>
            <person name="Era A."/>
            <person name="Ohbayashi R."/>
            <person name="Uzuka A."/>
            <person name="Nozaki H."/>
            <person name="Yoshikawa H."/>
            <person name="Miyagishima S.Y."/>
        </authorList>
    </citation>
    <scope>NUCLEOTIDE SEQUENCE [LARGE SCALE GENOMIC DNA]</scope>
    <source>
        <strain evidence="2 3">NIES-2499</strain>
    </source>
</reference>
<feature type="non-terminal residue" evidence="2">
    <location>
        <position position="208"/>
    </location>
</feature>
<accession>A0A250X1T7</accession>
<evidence type="ECO:0000313" key="2">
    <source>
        <dbReference type="EMBL" id="GAX77047.1"/>
    </source>
</evidence>
<evidence type="ECO:0000313" key="3">
    <source>
        <dbReference type="Proteomes" id="UP000232323"/>
    </source>
</evidence>
<dbReference type="AlphaFoldDB" id="A0A250X1T7"/>